<reference evidence="2 3" key="1">
    <citation type="journal article" date="2019" name="Sci. Rep.">
        <title>A high-quality genome of Eragrostis curvula grass provides insights into Poaceae evolution and supports new strategies to enhance forage quality.</title>
        <authorList>
            <person name="Carballo J."/>
            <person name="Santos B.A.C.M."/>
            <person name="Zappacosta D."/>
            <person name="Garbus I."/>
            <person name="Selva J.P."/>
            <person name="Gallo C.A."/>
            <person name="Diaz A."/>
            <person name="Albertini E."/>
            <person name="Caccamo M."/>
            <person name="Echenique V."/>
        </authorList>
    </citation>
    <scope>NUCLEOTIDE SEQUENCE [LARGE SCALE GENOMIC DNA]</scope>
    <source>
        <strain evidence="3">cv. Victoria</strain>
        <tissue evidence="2">Leaf</tissue>
    </source>
</reference>
<dbReference type="Gramene" id="TVU41083">
    <property type="protein sequence ID" value="TVU41083"/>
    <property type="gene ID" value="EJB05_14575"/>
</dbReference>
<gene>
    <name evidence="2" type="ORF">EJB05_14575</name>
</gene>
<evidence type="ECO:0000256" key="1">
    <source>
        <dbReference type="SAM" id="MobiDB-lite"/>
    </source>
</evidence>
<proteinExistence type="predicted"/>
<keyword evidence="3" id="KW-1185">Reference proteome</keyword>
<name>A0A5J9VZH0_9POAL</name>
<accession>A0A5J9VZH0</accession>
<comment type="caution">
    <text evidence="2">The sequence shown here is derived from an EMBL/GenBank/DDBJ whole genome shotgun (WGS) entry which is preliminary data.</text>
</comment>
<protein>
    <submittedName>
        <fullName evidence="2">Uncharacterized protein</fullName>
    </submittedName>
</protein>
<dbReference type="EMBL" id="RWGY01000007">
    <property type="protein sequence ID" value="TVU41083.1"/>
    <property type="molecule type" value="Genomic_DNA"/>
</dbReference>
<evidence type="ECO:0000313" key="2">
    <source>
        <dbReference type="EMBL" id="TVU41083.1"/>
    </source>
</evidence>
<dbReference type="Proteomes" id="UP000324897">
    <property type="component" value="Chromosome 4"/>
</dbReference>
<feature type="non-terminal residue" evidence="2">
    <location>
        <position position="1"/>
    </location>
</feature>
<sequence>MGQVQTLYQTLGHPLYIYGSLPHVLLALQTPPTPSGCRHASPPSRPAAQSHIGINVSGDPSIQMQPNFASRVLYNRSKIQVKI</sequence>
<evidence type="ECO:0000313" key="3">
    <source>
        <dbReference type="Proteomes" id="UP000324897"/>
    </source>
</evidence>
<organism evidence="2 3">
    <name type="scientific">Eragrostis curvula</name>
    <name type="common">weeping love grass</name>
    <dbReference type="NCBI Taxonomy" id="38414"/>
    <lineage>
        <taxon>Eukaryota</taxon>
        <taxon>Viridiplantae</taxon>
        <taxon>Streptophyta</taxon>
        <taxon>Embryophyta</taxon>
        <taxon>Tracheophyta</taxon>
        <taxon>Spermatophyta</taxon>
        <taxon>Magnoliopsida</taxon>
        <taxon>Liliopsida</taxon>
        <taxon>Poales</taxon>
        <taxon>Poaceae</taxon>
        <taxon>PACMAD clade</taxon>
        <taxon>Chloridoideae</taxon>
        <taxon>Eragrostideae</taxon>
        <taxon>Eragrostidinae</taxon>
        <taxon>Eragrostis</taxon>
    </lineage>
</organism>
<dbReference type="AlphaFoldDB" id="A0A5J9VZH0"/>
<feature type="region of interest" description="Disordered" evidence="1">
    <location>
        <begin position="32"/>
        <end position="53"/>
    </location>
</feature>